<dbReference type="Pfam" id="PF03073">
    <property type="entry name" value="TspO_MBR"/>
    <property type="match status" value="1"/>
</dbReference>
<evidence type="ECO:0000313" key="7">
    <source>
        <dbReference type="EMBL" id="JAV40758.1"/>
    </source>
</evidence>
<evidence type="ECO:0000256" key="2">
    <source>
        <dbReference type="ARBA" id="ARBA00007524"/>
    </source>
</evidence>
<proteinExistence type="inferred from homology"/>
<feature type="transmembrane region" description="Helical" evidence="6">
    <location>
        <begin position="105"/>
        <end position="125"/>
    </location>
</feature>
<gene>
    <name evidence="7" type="primary">TSPO2</name>
    <name evidence="8 10" type="synonym">Tspo2</name>
</gene>
<organism evidence="7">
    <name type="scientific">Castor canadensis</name>
    <name type="common">American beaver</name>
    <dbReference type="NCBI Taxonomy" id="51338"/>
    <lineage>
        <taxon>Eukaryota</taxon>
        <taxon>Metazoa</taxon>
        <taxon>Chordata</taxon>
        <taxon>Craniata</taxon>
        <taxon>Vertebrata</taxon>
        <taxon>Euteleostomi</taxon>
        <taxon>Mammalia</taxon>
        <taxon>Eutheria</taxon>
        <taxon>Euarchontoglires</taxon>
        <taxon>Glires</taxon>
        <taxon>Rodentia</taxon>
        <taxon>Castorimorpha</taxon>
        <taxon>Castoridae</taxon>
        <taxon>Castor</taxon>
    </lineage>
</organism>
<evidence type="ECO:0000256" key="3">
    <source>
        <dbReference type="ARBA" id="ARBA00022692"/>
    </source>
</evidence>
<comment type="similarity">
    <text evidence="2">Belongs to the TspO/BZRP family.</text>
</comment>
<dbReference type="OrthoDB" id="8841220at2759"/>
<feature type="transmembrane region" description="Helical" evidence="6">
    <location>
        <begin position="131"/>
        <end position="153"/>
    </location>
</feature>
<dbReference type="KEGG" id="ccan:109697677"/>
<feature type="transmembrane region" description="Helical" evidence="6">
    <location>
        <begin position="6"/>
        <end position="24"/>
    </location>
</feature>
<dbReference type="AlphaFoldDB" id="A0A250YAV6"/>
<dbReference type="EMBL" id="GFFW01004030">
    <property type="protein sequence ID" value="JAV40758.1"/>
    <property type="molecule type" value="Transcribed_RNA"/>
</dbReference>
<evidence type="ECO:0000256" key="1">
    <source>
        <dbReference type="ARBA" id="ARBA00004141"/>
    </source>
</evidence>
<dbReference type="InterPro" id="IPR038330">
    <property type="entry name" value="TspO/MBR-related_sf"/>
</dbReference>
<evidence type="ECO:0000256" key="5">
    <source>
        <dbReference type="ARBA" id="ARBA00023136"/>
    </source>
</evidence>
<dbReference type="GO" id="GO:0005741">
    <property type="term" value="C:mitochondrial outer membrane"/>
    <property type="evidence" value="ECO:0007669"/>
    <property type="project" value="TreeGrafter"/>
</dbReference>
<dbReference type="GeneID" id="109697677"/>
<dbReference type="CTD" id="222642"/>
<dbReference type="InterPro" id="IPR004307">
    <property type="entry name" value="TspO_MBR"/>
</dbReference>
<dbReference type="Proteomes" id="UP001732720">
    <property type="component" value="Chromosome 8"/>
</dbReference>
<feature type="transmembrane region" description="Helical" evidence="6">
    <location>
        <begin position="45"/>
        <end position="65"/>
    </location>
</feature>
<accession>A0A250YAV6</accession>
<dbReference type="Ensembl" id="ENSCCNT00000028002.1">
    <property type="protein sequence ID" value="ENSCCNP00000021806.1"/>
    <property type="gene ID" value="ENSCCNG00000021537.1"/>
</dbReference>
<keyword evidence="9" id="KW-1185">Reference proteome</keyword>
<evidence type="ECO:0000313" key="10">
    <source>
        <dbReference type="RefSeq" id="XP_020037000.1"/>
    </source>
</evidence>
<evidence type="ECO:0000313" key="9">
    <source>
        <dbReference type="Proteomes" id="UP001732720"/>
    </source>
</evidence>
<reference evidence="10" key="3">
    <citation type="submission" date="2025-04" db="UniProtKB">
        <authorList>
            <consortium name="RefSeq"/>
        </authorList>
    </citation>
    <scope>IDENTIFICATION</scope>
    <source>
        <tissue evidence="10">Leukocyte</tissue>
    </source>
</reference>
<reference evidence="8" key="2">
    <citation type="submission" date="2023-09" db="UniProtKB">
        <authorList>
            <consortium name="Ensembl"/>
        </authorList>
    </citation>
    <scope>IDENTIFICATION</scope>
</reference>
<dbReference type="FunFam" id="1.20.1260.100:FF:000001">
    <property type="entry name" value="translocator protein 2"/>
    <property type="match status" value="1"/>
</dbReference>
<dbReference type="PANTHER" id="PTHR10057">
    <property type="entry name" value="PERIPHERAL-TYPE BENZODIAZEPINE RECEPTOR"/>
    <property type="match status" value="1"/>
</dbReference>
<evidence type="ECO:0000256" key="4">
    <source>
        <dbReference type="ARBA" id="ARBA00022989"/>
    </source>
</evidence>
<dbReference type="Gene3D" id="1.20.1260.100">
    <property type="entry name" value="TspO/MBR protein"/>
    <property type="match status" value="1"/>
</dbReference>
<keyword evidence="4 6" id="KW-1133">Transmembrane helix</keyword>
<sequence length="170" mass="19189">MRPQGPIFVGLPHLGPILIWIFTRNGMSGWCEGPKKLPWCPLHKVILLVWTTIYSVMGYASYLVWKDLGGGFGWPLALPLGLYALQLPISWTVLMFFLEADNPGLALVYLLLLYGLVVSMMPIWYPINKLAALLLLPYLAWLTVTGAITYHLWRDSLCPAYQPQPTEKDS</sequence>
<dbReference type="RefSeq" id="XP_020037000.1">
    <property type="nucleotide sequence ID" value="XM_020181411.1"/>
</dbReference>
<protein>
    <submittedName>
        <fullName evidence="7 10">Translocator protein 2</fullName>
    </submittedName>
</protein>
<keyword evidence="5 6" id="KW-0472">Membrane</keyword>
<keyword evidence="3 6" id="KW-0812">Transmembrane</keyword>
<dbReference type="PANTHER" id="PTHR10057:SF4">
    <property type="entry name" value="TRANSLOCATOR PROTEIN 2"/>
    <property type="match status" value="1"/>
</dbReference>
<evidence type="ECO:0000256" key="6">
    <source>
        <dbReference type="SAM" id="Phobius"/>
    </source>
</evidence>
<evidence type="ECO:0000313" key="8">
    <source>
        <dbReference type="Ensembl" id="ENSCCNP00000021806.1"/>
    </source>
</evidence>
<feature type="transmembrane region" description="Helical" evidence="6">
    <location>
        <begin position="77"/>
        <end position="98"/>
    </location>
</feature>
<comment type="subcellular location">
    <subcellularLocation>
        <location evidence="1">Membrane</location>
        <topology evidence="1">Multi-pass membrane protein</topology>
    </subcellularLocation>
</comment>
<name>A0A250YAV6_CASCN</name>
<reference evidence="7" key="1">
    <citation type="journal article" date="2017" name="G3 (Bethesda)">
        <title>De Novo Genome and Transcriptome Assembly of the Canadian Beaver (Castor canadensis).</title>
        <authorList>
            <person name="Lok S."/>
            <person name="Paton T.A."/>
            <person name="Wang Z."/>
            <person name="Kaur G."/>
            <person name="Walker S."/>
            <person name="Yuen R.K."/>
            <person name="Sung W.W."/>
            <person name="Whitney J."/>
            <person name="Buchanan J.A."/>
            <person name="Trost B."/>
            <person name="Singh N."/>
            <person name="Apresto B."/>
            <person name="Chen N."/>
            <person name="Coole M."/>
            <person name="Dawson T.J."/>
            <person name="Ho K.Y."/>
            <person name="Hu Z."/>
            <person name="Pullenayegum S."/>
            <person name="Samler K."/>
            <person name="Shipstone A."/>
            <person name="Tsoi F."/>
            <person name="Wang T."/>
            <person name="Pereira S.L."/>
            <person name="Rostami P."/>
            <person name="Ryan C.A."/>
            <person name="Tong A.H."/>
            <person name="Ng K."/>
            <person name="Sundaravadanam Y."/>
            <person name="Simpson J.T."/>
            <person name="Lim B.K."/>
            <person name="Engstrom M.D."/>
            <person name="Dutton C.J."/>
            <person name="Kerr K.C."/>
            <person name="Franke M."/>
            <person name="Rapley W."/>
            <person name="Wintle R.F."/>
            <person name="Scherer S.W."/>
        </authorList>
    </citation>
    <scope>NUCLEOTIDE SEQUENCE</scope>
    <source>
        <strain evidence="7">Ward</strain>
        <tissue evidence="7">Leukocyte</tissue>
    </source>
</reference>